<protein>
    <submittedName>
        <fullName evidence="9">Putative NAD(P)H nitroreductase YfhC</fullName>
    </submittedName>
</protein>
<evidence type="ECO:0000259" key="8">
    <source>
        <dbReference type="Pfam" id="PF00881"/>
    </source>
</evidence>
<evidence type="ECO:0000313" key="9">
    <source>
        <dbReference type="EMBL" id="GEN88313.1"/>
    </source>
</evidence>
<keyword evidence="6" id="KW-0560">Oxidoreductase</keyword>
<evidence type="ECO:0000256" key="1">
    <source>
        <dbReference type="ARBA" id="ARBA00001917"/>
    </source>
</evidence>
<keyword evidence="5" id="KW-0521">NADP</keyword>
<dbReference type="InterPro" id="IPR029479">
    <property type="entry name" value="Nitroreductase"/>
</dbReference>
<name>A0A511ZLH2_9BACI</name>
<gene>
    <name evidence="9" type="primary">yfhC</name>
    <name evidence="9" type="ORF">OSO01_30520</name>
</gene>
<evidence type="ECO:0000256" key="3">
    <source>
        <dbReference type="ARBA" id="ARBA00022630"/>
    </source>
</evidence>
<dbReference type="STRING" id="582851.GCA_900162665_03889"/>
<keyword evidence="3" id="KW-0285">Flavoprotein</keyword>
<dbReference type="PANTHER" id="PTHR43821">
    <property type="entry name" value="NAD(P)H NITROREDUCTASE YDJA-RELATED"/>
    <property type="match status" value="1"/>
</dbReference>
<dbReference type="GO" id="GO:0016491">
    <property type="term" value="F:oxidoreductase activity"/>
    <property type="evidence" value="ECO:0007669"/>
    <property type="project" value="UniProtKB-KW"/>
</dbReference>
<dbReference type="AlphaFoldDB" id="A0A511ZLH2"/>
<evidence type="ECO:0000256" key="6">
    <source>
        <dbReference type="ARBA" id="ARBA00023002"/>
    </source>
</evidence>
<dbReference type="Proteomes" id="UP000321558">
    <property type="component" value="Unassembled WGS sequence"/>
</dbReference>
<dbReference type="CDD" id="cd02135">
    <property type="entry name" value="YdjA-like"/>
    <property type="match status" value="1"/>
</dbReference>
<dbReference type="InterPro" id="IPR000415">
    <property type="entry name" value="Nitroreductase-like"/>
</dbReference>
<reference evidence="9 10" key="1">
    <citation type="submission" date="2019-07" db="EMBL/GenBank/DDBJ databases">
        <title>Whole genome shotgun sequence of Oceanobacillus sojae NBRC 105379.</title>
        <authorList>
            <person name="Hosoyama A."/>
            <person name="Uohara A."/>
            <person name="Ohji S."/>
            <person name="Ichikawa N."/>
        </authorList>
    </citation>
    <scope>NUCLEOTIDE SEQUENCE [LARGE SCALE GENOMIC DNA]</scope>
    <source>
        <strain evidence="9 10">NBRC 105379</strain>
    </source>
</reference>
<comment type="caution">
    <text evidence="9">The sequence shown here is derived from an EMBL/GenBank/DDBJ whole genome shotgun (WGS) entry which is preliminary data.</text>
</comment>
<evidence type="ECO:0000256" key="7">
    <source>
        <dbReference type="ARBA" id="ARBA00023027"/>
    </source>
</evidence>
<comment type="similarity">
    <text evidence="2">Belongs to the nitroreductase family.</text>
</comment>
<evidence type="ECO:0000256" key="4">
    <source>
        <dbReference type="ARBA" id="ARBA00022643"/>
    </source>
</evidence>
<keyword evidence="7" id="KW-0520">NAD</keyword>
<proteinExistence type="inferred from homology"/>
<accession>A0A511ZLH2</accession>
<sequence>MSRTELAKLIRERRAIKKGYNDKKVTRETVMQLLEESIWAPTHGMRQPWRFVFVDKDHLPGFAKKVAATYPEERQENRENYLNEPNAILVVIMETSDIPKQWDENFGAVSAMIQNFWLLAWEEKLGIVWKTNPHIYDEKVKEILHVKDNEKIAAFIHMGYFDETPEEKERIPLADKFEVFEEDVQKVQ</sequence>
<dbReference type="PANTHER" id="PTHR43821:SF1">
    <property type="entry name" value="NAD(P)H NITROREDUCTASE YDJA-RELATED"/>
    <property type="match status" value="1"/>
</dbReference>
<dbReference type="Gene3D" id="3.40.109.10">
    <property type="entry name" value="NADH Oxidase"/>
    <property type="match status" value="1"/>
</dbReference>
<dbReference type="Pfam" id="PF00881">
    <property type="entry name" value="Nitroreductase"/>
    <property type="match status" value="1"/>
</dbReference>
<comment type="cofactor">
    <cofactor evidence="1">
        <name>FMN</name>
        <dbReference type="ChEBI" id="CHEBI:58210"/>
    </cofactor>
</comment>
<feature type="domain" description="Nitroreductase" evidence="8">
    <location>
        <begin position="10"/>
        <end position="160"/>
    </location>
</feature>
<dbReference type="SUPFAM" id="SSF55469">
    <property type="entry name" value="FMN-dependent nitroreductase-like"/>
    <property type="match status" value="1"/>
</dbReference>
<dbReference type="InterPro" id="IPR052530">
    <property type="entry name" value="NAD(P)H_nitroreductase"/>
</dbReference>
<dbReference type="EMBL" id="BJYM01000012">
    <property type="protein sequence ID" value="GEN88313.1"/>
    <property type="molecule type" value="Genomic_DNA"/>
</dbReference>
<keyword evidence="4" id="KW-0288">FMN</keyword>
<evidence type="ECO:0000256" key="5">
    <source>
        <dbReference type="ARBA" id="ARBA00022857"/>
    </source>
</evidence>
<dbReference type="RefSeq" id="WP_147211265.1">
    <property type="nucleotide sequence ID" value="NZ_BJYM01000012.1"/>
</dbReference>
<dbReference type="InterPro" id="IPR026021">
    <property type="entry name" value="YdjA-like"/>
</dbReference>
<evidence type="ECO:0000256" key="2">
    <source>
        <dbReference type="ARBA" id="ARBA00007118"/>
    </source>
</evidence>
<organism evidence="9 10">
    <name type="scientific">Oceanobacillus sojae</name>
    <dbReference type="NCBI Taxonomy" id="582851"/>
    <lineage>
        <taxon>Bacteria</taxon>
        <taxon>Bacillati</taxon>
        <taxon>Bacillota</taxon>
        <taxon>Bacilli</taxon>
        <taxon>Bacillales</taxon>
        <taxon>Bacillaceae</taxon>
        <taxon>Oceanobacillus</taxon>
    </lineage>
</organism>
<dbReference type="OrthoDB" id="9804207at2"/>
<keyword evidence="10" id="KW-1185">Reference proteome</keyword>
<evidence type="ECO:0000313" key="10">
    <source>
        <dbReference type="Proteomes" id="UP000321558"/>
    </source>
</evidence>